<gene>
    <name evidence="9" type="primary">ubiI</name>
    <name evidence="9" type="ORF">GCM10023333_30360</name>
</gene>
<comment type="cofactor">
    <cofactor evidence="1">
        <name>FAD</name>
        <dbReference type="ChEBI" id="CHEBI:57692"/>
    </cofactor>
</comment>
<sequence>MQTHSVDVAIVGGGMVGMATALGLAQAGFEVAVIERFEPQPVDGEPRLRVSAINRASEDWLKALGAWSLLPPERVAPYGAMQVWDKDSLGRIGFTAEQLQQPDLGHIIENEAIAHALWQRSLTQTGLRRFIATPQRVAQGEREAWLTLDDGSMITARLLLAADGANSWLREQSHIPLTFRDYGHHALVATIRTQYPHDGVARQVFLPEGPLALLPLAQPDLCSIVWSLPPAQAEVLSQAEPEAFNAALTVASEARLGCLQLASERATFPLTMRYARDFVRPRLALLGDAAHTIHPLAGQGVNLGFGDSQKLVAVLCGARANDWDIGDLRLLQRYGRARKAAAQEMLAAMDGLRWLFDGVDPVKKGLRDLGLNLVDRAGPLKDRLLRHALGLESTMNGRHRD</sequence>
<organism evidence="9 10">
    <name type="scientific">Ferrimonas pelagia</name>
    <dbReference type="NCBI Taxonomy" id="1177826"/>
    <lineage>
        <taxon>Bacteria</taxon>
        <taxon>Pseudomonadati</taxon>
        <taxon>Pseudomonadota</taxon>
        <taxon>Gammaproteobacteria</taxon>
        <taxon>Alteromonadales</taxon>
        <taxon>Ferrimonadaceae</taxon>
        <taxon>Ferrimonas</taxon>
    </lineage>
</organism>
<keyword evidence="10" id="KW-1185">Reference proteome</keyword>
<evidence type="ECO:0000256" key="7">
    <source>
        <dbReference type="ARBA" id="ARBA00023033"/>
    </source>
</evidence>
<evidence type="ECO:0000256" key="6">
    <source>
        <dbReference type="ARBA" id="ARBA00023002"/>
    </source>
</evidence>
<dbReference type="Proteomes" id="UP001499988">
    <property type="component" value="Unassembled WGS sequence"/>
</dbReference>
<protein>
    <submittedName>
        <fullName evidence="9">FAD-dependent 2-octaprenylphenol hydroxylase</fullName>
    </submittedName>
</protein>
<dbReference type="PROSITE" id="PS01304">
    <property type="entry name" value="UBIH"/>
    <property type="match status" value="1"/>
</dbReference>
<dbReference type="InterPro" id="IPR051205">
    <property type="entry name" value="UbiH/COQ6_monooxygenase"/>
</dbReference>
<keyword evidence="5" id="KW-0274">FAD</keyword>
<evidence type="ECO:0000256" key="1">
    <source>
        <dbReference type="ARBA" id="ARBA00001974"/>
    </source>
</evidence>
<comment type="pathway">
    <text evidence="2">Cofactor biosynthesis; ubiquinone biosynthesis.</text>
</comment>
<evidence type="ECO:0000256" key="2">
    <source>
        <dbReference type="ARBA" id="ARBA00004749"/>
    </source>
</evidence>
<dbReference type="Gene3D" id="3.50.50.60">
    <property type="entry name" value="FAD/NAD(P)-binding domain"/>
    <property type="match status" value="2"/>
</dbReference>
<feature type="domain" description="FAD-binding" evidence="8">
    <location>
        <begin position="6"/>
        <end position="346"/>
    </location>
</feature>
<evidence type="ECO:0000313" key="10">
    <source>
        <dbReference type="Proteomes" id="UP001499988"/>
    </source>
</evidence>
<dbReference type="InterPro" id="IPR010971">
    <property type="entry name" value="UbiH/COQ6"/>
</dbReference>
<comment type="similarity">
    <text evidence="3">Belongs to the UbiH/COQ6 family.</text>
</comment>
<evidence type="ECO:0000313" key="9">
    <source>
        <dbReference type="EMBL" id="GAA4895093.1"/>
    </source>
</evidence>
<dbReference type="InterPro" id="IPR002938">
    <property type="entry name" value="FAD-bd"/>
</dbReference>
<accession>A0ABP9FD13</accession>
<dbReference type="Pfam" id="PF01494">
    <property type="entry name" value="FAD_binding_3"/>
    <property type="match status" value="1"/>
</dbReference>
<dbReference type="SUPFAM" id="SSF51905">
    <property type="entry name" value="FAD/NAD(P)-binding domain"/>
    <property type="match status" value="1"/>
</dbReference>
<dbReference type="PANTHER" id="PTHR43876:SF7">
    <property type="entry name" value="UBIQUINONE BIOSYNTHESIS MONOOXYGENASE COQ6, MITOCHONDRIAL"/>
    <property type="match status" value="1"/>
</dbReference>
<dbReference type="PRINTS" id="PR00420">
    <property type="entry name" value="RNGMNOXGNASE"/>
</dbReference>
<keyword evidence="7" id="KW-0503">Monooxygenase</keyword>
<reference evidence="10" key="1">
    <citation type="journal article" date="2019" name="Int. J. Syst. Evol. Microbiol.">
        <title>The Global Catalogue of Microorganisms (GCM) 10K type strain sequencing project: providing services to taxonomists for standard genome sequencing and annotation.</title>
        <authorList>
            <consortium name="The Broad Institute Genomics Platform"/>
            <consortium name="The Broad Institute Genome Sequencing Center for Infectious Disease"/>
            <person name="Wu L."/>
            <person name="Ma J."/>
        </authorList>
    </citation>
    <scope>NUCLEOTIDE SEQUENCE [LARGE SCALE GENOMIC DNA]</scope>
    <source>
        <strain evidence="10">JCM 18401</strain>
    </source>
</reference>
<evidence type="ECO:0000256" key="4">
    <source>
        <dbReference type="ARBA" id="ARBA00022630"/>
    </source>
</evidence>
<keyword evidence="4" id="KW-0285">Flavoprotein</keyword>
<keyword evidence="6" id="KW-0560">Oxidoreductase</keyword>
<dbReference type="InterPro" id="IPR036188">
    <property type="entry name" value="FAD/NAD-bd_sf"/>
</dbReference>
<dbReference type="InterPro" id="IPR018168">
    <property type="entry name" value="Ubi_Hdrlase_CS"/>
</dbReference>
<comment type="caution">
    <text evidence="9">The sequence shown here is derived from an EMBL/GenBank/DDBJ whole genome shotgun (WGS) entry which is preliminary data.</text>
</comment>
<dbReference type="NCBIfam" id="TIGR01988">
    <property type="entry name" value="Ubi-OHases"/>
    <property type="match status" value="1"/>
</dbReference>
<dbReference type="PANTHER" id="PTHR43876">
    <property type="entry name" value="UBIQUINONE BIOSYNTHESIS MONOOXYGENASE COQ6, MITOCHONDRIAL"/>
    <property type="match status" value="1"/>
</dbReference>
<name>A0ABP9FD13_9GAMM</name>
<evidence type="ECO:0000256" key="5">
    <source>
        <dbReference type="ARBA" id="ARBA00022827"/>
    </source>
</evidence>
<evidence type="ECO:0000256" key="3">
    <source>
        <dbReference type="ARBA" id="ARBA00005349"/>
    </source>
</evidence>
<proteinExistence type="inferred from homology"/>
<dbReference type="EMBL" id="BAABJZ010000094">
    <property type="protein sequence ID" value="GAA4895093.1"/>
    <property type="molecule type" value="Genomic_DNA"/>
</dbReference>
<evidence type="ECO:0000259" key="8">
    <source>
        <dbReference type="Pfam" id="PF01494"/>
    </source>
</evidence>